<dbReference type="GO" id="GO:0003735">
    <property type="term" value="F:structural constituent of ribosome"/>
    <property type="evidence" value="ECO:0007669"/>
    <property type="project" value="InterPro"/>
</dbReference>
<dbReference type="NCBIfam" id="TIGR01009">
    <property type="entry name" value="rpsC_bact"/>
    <property type="match status" value="1"/>
</dbReference>
<gene>
    <name evidence="8" type="primary">rpsC</name>
    <name evidence="12" type="ORF">CUN49_00210</name>
    <name evidence="13" type="ORF">CUN50_03370</name>
</gene>
<organism evidence="13 14">
    <name type="scientific">Candidatus Thermofonsia Clade 1 bacterium</name>
    <dbReference type="NCBI Taxonomy" id="2364210"/>
    <lineage>
        <taxon>Bacteria</taxon>
        <taxon>Bacillati</taxon>
        <taxon>Chloroflexota</taxon>
        <taxon>Candidatus Thermofontia</taxon>
        <taxon>Candidatus Thermofonsia Clade 1</taxon>
    </lineage>
</organism>
<evidence type="ECO:0000256" key="2">
    <source>
        <dbReference type="ARBA" id="ARBA00022730"/>
    </source>
</evidence>
<evidence type="ECO:0000313" key="15">
    <source>
        <dbReference type="Proteomes" id="UP000229681"/>
    </source>
</evidence>
<keyword evidence="4 8" id="KW-0689">Ribosomal protein</keyword>
<dbReference type="InterPro" id="IPR001351">
    <property type="entry name" value="Ribosomal_uS3_C"/>
</dbReference>
<evidence type="ECO:0000256" key="1">
    <source>
        <dbReference type="ARBA" id="ARBA00010761"/>
    </source>
</evidence>
<dbReference type="InterPro" id="IPR004044">
    <property type="entry name" value="KH_dom_type_2"/>
</dbReference>
<proteinExistence type="inferred from homology"/>
<comment type="similarity">
    <text evidence="1 8 9">Belongs to the universal ribosomal protein uS3 family.</text>
</comment>
<dbReference type="InterPro" id="IPR018280">
    <property type="entry name" value="Ribosomal_uS3_CS"/>
</dbReference>
<dbReference type="SUPFAM" id="SSF54821">
    <property type="entry name" value="Ribosomal protein S3 C-terminal domain"/>
    <property type="match status" value="1"/>
</dbReference>
<dbReference type="Gene3D" id="3.30.1140.32">
    <property type="entry name" value="Ribosomal protein S3, C-terminal domain"/>
    <property type="match status" value="1"/>
</dbReference>
<dbReference type="PANTHER" id="PTHR11760:SF19">
    <property type="entry name" value="SMALL RIBOSOMAL SUBUNIT PROTEIN US3C"/>
    <property type="match status" value="1"/>
</dbReference>
<accession>A0A2M8PYL9</accession>
<evidence type="ECO:0000256" key="5">
    <source>
        <dbReference type="ARBA" id="ARBA00023274"/>
    </source>
</evidence>
<dbReference type="Pfam" id="PF07650">
    <property type="entry name" value="KH_2"/>
    <property type="match status" value="1"/>
</dbReference>
<keyword evidence="10" id="KW-0175">Coiled coil</keyword>
<evidence type="ECO:0000256" key="7">
    <source>
        <dbReference type="ARBA" id="ARBA00035257"/>
    </source>
</evidence>
<dbReference type="GO" id="GO:0003729">
    <property type="term" value="F:mRNA binding"/>
    <property type="evidence" value="ECO:0007669"/>
    <property type="project" value="UniProtKB-UniRule"/>
</dbReference>
<comment type="function">
    <text evidence="6 8">Binds the lower part of the 30S subunit head. Binds mRNA in the 70S ribosome, positioning it for translation.</text>
</comment>
<keyword evidence="5 8" id="KW-0687">Ribonucleoprotein</keyword>
<comment type="caution">
    <text evidence="13">The sequence shown here is derived from an EMBL/GenBank/DDBJ whole genome shotgun (WGS) entry which is preliminary data.</text>
</comment>
<dbReference type="EMBL" id="PGTM01000001">
    <property type="protein sequence ID" value="PJF37477.1"/>
    <property type="molecule type" value="Genomic_DNA"/>
</dbReference>
<dbReference type="InterPro" id="IPR009019">
    <property type="entry name" value="KH_sf_prok-type"/>
</dbReference>
<name>A0A2M8PYL9_9CHLR</name>
<dbReference type="InterPro" id="IPR005704">
    <property type="entry name" value="Ribosomal_uS3_bac-typ"/>
</dbReference>
<dbReference type="GO" id="GO:0006412">
    <property type="term" value="P:translation"/>
    <property type="evidence" value="ECO:0007669"/>
    <property type="project" value="UniProtKB-UniRule"/>
</dbReference>
<dbReference type="EMBL" id="PGTL01000012">
    <property type="protein sequence ID" value="PJF42629.1"/>
    <property type="molecule type" value="Genomic_DNA"/>
</dbReference>
<accession>A0A2M8PIW6</accession>
<comment type="subunit">
    <text evidence="8">Part of the 30S ribosomal subunit. Forms a tight complex with proteins S10 and S14.</text>
</comment>
<evidence type="ECO:0000256" key="9">
    <source>
        <dbReference type="RuleBase" id="RU003624"/>
    </source>
</evidence>
<dbReference type="CDD" id="cd02412">
    <property type="entry name" value="KH-II_30S_S3"/>
    <property type="match status" value="1"/>
</dbReference>
<evidence type="ECO:0000256" key="6">
    <source>
        <dbReference type="ARBA" id="ARBA00024998"/>
    </source>
</evidence>
<dbReference type="SUPFAM" id="SSF54814">
    <property type="entry name" value="Prokaryotic type KH domain (KH-domain type II)"/>
    <property type="match status" value="1"/>
</dbReference>
<evidence type="ECO:0000313" key="14">
    <source>
        <dbReference type="Proteomes" id="UP000228947"/>
    </source>
</evidence>
<dbReference type="GO" id="GO:0019843">
    <property type="term" value="F:rRNA binding"/>
    <property type="evidence" value="ECO:0007669"/>
    <property type="project" value="UniProtKB-UniRule"/>
</dbReference>
<evidence type="ECO:0000256" key="3">
    <source>
        <dbReference type="ARBA" id="ARBA00022884"/>
    </source>
</evidence>
<feature type="domain" description="KH type-2" evidence="11">
    <location>
        <begin position="39"/>
        <end position="107"/>
    </location>
</feature>
<dbReference type="Proteomes" id="UP000229681">
    <property type="component" value="Unassembled WGS sequence"/>
</dbReference>
<protein>
    <recommendedName>
        <fullName evidence="7 8">Small ribosomal subunit protein uS3</fullName>
    </recommendedName>
</protein>
<evidence type="ECO:0000313" key="12">
    <source>
        <dbReference type="EMBL" id="PJF37477.1"/>
    </source>
</evidence>
<keyword evidence="3 8" id="KW-0694">RNA-binding</keyword>
<feature type="coiled-coil region" evidence="10">
    <location>
        <begin position="77"/>
        <end position="104"/>
    </location>
</feature>
<evidence type="ECO:0000256" key="10">
    <source>
        <dbReference type="SAM" id="Coils"/>
    </source>
</evidence>
<evidence type="ECO:0000313" key="13">
    <source>
        <dbReference type="EMBL" id="PJF42629.1"/>
    </source>
</evidence>
<dbReference type="InterPro" id="IPR015946">
    <property type="entry name" value="KH_dom-like_a/b"/>
</dbReference>
<dbReference type="Pfam" id="PF00189">
    <property type="entry name" value="Ribosomal_S3_C"/>
    <property type="match status" value="1"/>
</dbReference>
<sequence>MGRKVHPIGFRLKINRTWEGRWYAEGERYRDMLHEDFRIRQWLKKNKKGMGISRVEISRYPAQLVVNIHTARPGVLIGRKGEQVAELRQALEKLTDKKVKIEVTEIEKPDLDPVLVAENIAQQLEKRIGHSRAIKRAIQQAMRQGAQGIKIMVNGRLAGADMARREWQSEGRVPRSTLRAYLDYGTAEALTTYGRIGIKVWIYTGEKLLEEETTAAPN</sequence>
<dbReference type="FunFam" id="3.30.300.20:FF:000001">
    <property type="entry name" value="30S ribosomal protein S3"/>
    <property type="match status" value="1"/>
</dbReference>
<dbReference type="PANTHER" id="PTHR11760">
    <property type="entry name" value="30S/40S RIBOSOMAL PROTEIN S3"/>
    <property type="match status" value="1"/>
</dbReference>
<dbReference type="HAMAP" id="MF_01309_B">
    <property type="entry name" value="Ribosomal_uS3_B"/>
    <property type="match status" value="1"/>
</dbReference>
<dbReference type="GO" id="GO:0022627">
    <property type="term" value="C:cytosolic small ribosomal subunit"/>
    <property type="evidence" value="ECO:0007669"/>
    <property type="project" value="TreeGrafter"/>
</dbReference>
<reference evidence="14 15" key="1">
    <citation type="submission" date="2017-11" db="EMBL/GenBank/DDBJ databases">
        <title>Evolution of Phototrophy in the Chloroflexi Phylum Driven by Horizontal Gene Transfer.</title>
        <authorList>
            <person name="Ward L.M."/>
            <person name="Hemp J."/>
            <person name="Shih P.M."/>
            <person name="Mcglynn S.E."/>
            <person name="Fischer W."/>
        </authorList>
    </citation>
    <scope>NUCLEOTIDE SEQUENCE [LARGE SCALE GENOMIC DNA]</scope>
    <source>
        <strain evidence="13">CP1_1M</strain>
        <strain evidence="12">JP3_13</strain>
    </source>
</reference>
<dbReference type="PROSITE" id="PS00548">
    <property type="entry name" value="RIBOSOMAL_S3"/>
    <property type="match status" value="1"/>
</dbReference>
<dbReference type="SMART" id="SM00322">
    <property type="entry name" value="KH"/>
    <property type="match status" value="1"/>
</dbReference>
<keyword evidence="2 8" id="KW-0699">rRNA-binding</keyword>
<dbReference type="PROSITE" id="PS50823">
    <property type="entry name" value="KH_TYPE_2"/>
    <property type="match status" value="1"/>
</dbReference>
<evidence type="ECO:0000256" key="8">
    <source>
        <dbReference type="HAMAP-Rule" id="MF_01309"/>
    </source>
</evidence>
<dbReference type="InterPro" id="IPR036419">
    <property type="entry name" value="Ribosomal_S3_C_sf"/>
</dbReference>
<evidence type="ECO:0000259" key="11">
    <source>
        <dbReference type="PROSITE" id="PS50823"/>
    </source>
</evidence>
<dbReference type="Gene3D" id="3.30.300.20">
    <property type="match status" value="1"/>
</dbReference>
<dbReference type="AlphaFoldDB" id="A0A2M8PYL9"/>
<dbReference type="Proteomes" id="UP000228947">
    <property type="component" value="Unassembled WGS sequence"/>
</dbReference>
<dbReference type="InterPro" id="IPR057258">
    <property type="entry name" value="Ribosomal_uS3"/>
</dbReference>
<evidence type="ECO:0000256" key="4">
    <source>
        <dbReference type="ARBA" id="ARBA00022980"/>
    </source>
</evidence>
<dbReference type="InterPro" id="IPR004087">
    <property type="entry name" value="KH_dom"/>
</dbReference>